<protein>
    <submittedName>
        <fullName evidence="2">Divalent-cation tolerance protein CutA</fullName>
    </submittedName>
</protein>
<dbReference type="Proteomes" id="UP000886289">
    <property type="component" value="Unassembled WGS sequence"/>
</dbReference>
<sequence>MDFIVVFVTTSSEEEAEKIAKVLVEEHLAGCVNILSKIKSIYFWEGKVCEDSEVLLIIKTRTEKFESLKEKITSLHSYQVPEIIALPIEKGSTTYLDWLKKVT</sequence>
<dbReference type="EMBL" id="DRBS01000305">
    <property type="protein sequence ID" value="HDD44820.1"/>
    <property type="molecule type" value="Genomic_DNA"/>
</dbReference>
<evidence type="ECO:0000256" key="1">
    <source>
        <dbReference type="ARBA" id="ARBA00010169"/>
    </source>
</evidence>
<comment type="similarity">
    <text evidence="1">Belongs to the CutA family.</text>
</comment>
<dbReference type="Gene3D" id="3.30.70.120">
    <property type="match status" value="1"/>
</dbReference>
<dbReference type="PANTHER" id="PTHR23419:SF8">
    <property type="entry name" value="FI09726P"/>
    <property type="match status" value="1"/>
</dbReference>
<dbReference type="Pfam" id="PF03091">
    <property type="entry name" value="CutA1"/>
    <property type="match status" value="1"/>
</dbReference>
<dbReference type="InterPro" id="IPR011322">
    <property type="entry name" value="N-reg_PII-like_a/b"/>
</dbReference>
<evidence type="ECO:0000313" key="2">
    <source>
        <dbReference type="EMBL" id="HDD44820.1"/>
    </source>
</evidence>
<name>A0A7C0U3D9_DESA2</name>
<comment type="caution">
    <text evidence="2">The sequence shown here is derived from an EMBL/GenBank/DDBJ whole genome shotgun (WGS) entry which is preliminary data.</text>
</comment>
<dbReference type="GO" id="GO:0010038">
    <property type="term" value="P:response to metal ion"/>
    <property type="evidence" value="ECO:0007669"/>
    <property type="project" value="InterPro"/>
</dbReference>
<dbReference type="AlphaFoldDB" id="A0A7C0U3D9"/>
<proteinExistence type="inferred from homology"/>
<dbReference type="PANTHER" id="PTHR23419">
    <property type="entry name" value="DIVALENT CATION TOLERANCE CUTA-RELATED"/>
    <property type="match status" value="1"/>
</dbReference>
<gene>
    <name evidence="2" type="ORF">ENG63_08195</name>
</gene>
<dbReference type="InterPro" id="IPR004323">
    <property type="entry name" value="Ion_tolerance_CutA"/>
</dbReference>
<reference evidence="2" key="1">
    <citation type="journal article" date="2020" name="mSystems">
        <title>Genome- and Community-Level Interaction Insights into Carbon Utilization and Element Cycling Functions of Hydrothermarchaeota in Hydrothermal Sediment.</title>
        <authorList>
            <person name="Zhou Z."/>
            <person name="Liu Y."/>
            <person name="Xu W."/>
            <person name="Pan J."/>
            <person name="Luo Z.H."/>
            <person name="Li M."/>
        </authorList>
    </citation>
    <scope>NUCLEOTIDE SEQUENCE [LARGE SCALE GENOMIC DNA]</scope>
    <source>
        <strain evidence="2">HyVt-233</strain>
    </source>
</reference>
<organism evidence="2">
    <name type="scientific">Desulfofervidus auxilii</name>
    <dbReference type="NCBI Taxonomy" id="1621989"/>
    <lineage>
        <taxon>Bacteria</taxon>
        <taxon>Pseudomonadati</taxon>
        <taxon>Thermodesulfobacteriota</taxon>
        <taxon>Candidatus Desulfofervidia</taxon>
        <taxon>Candidatus Desulfofervidales</taxon>
        <taxon>Candidatus Desulfofervidaceae</taxon>
        <taxon>Candidatus Desulfofervidus</taxon>
    </lineage>
</organism>
<dbReference type="InterPro" id="IPR015867">
    <property type="entry name" value="N-reg_PII/ATP_PRibTrfase_C"/>
</dbReference>
<dbReference type="GO" id="GO:0005507">
    <property type="term" value="F:copper ion binding"/>
    <property type="evidence" value="ECO:0007669"/>
    <property type="project" value="TreeGrafter"/>
</dbReference>
<accession>A0A7C0U3D9</accession>
<dbReference type="SUPFAM" id="SSF54913">
    <property type="entry name" value="GlnB-like"/>
    <property type="match status" value="1"/>
</dbReference>